<dbReference type="InterPro" id="IPR050090">
    <property type="entry name" value="Tyrosine_recombinase_XerCD"/>
</dbReference>
<dbReference type="Pfam" id="PF26003">
    <property type="entry name" value="Integrase_N_phage"/>
    <property type="match status" value="1"/>
</dbReference>
<proteinExistence type="inferred from homology"/>
<dbReference type="InterPro" id="IPR011010">
    <property type="entry name" value="DNA_brk_join_enz"/>
</dbReference>
<dbReference type="InterPro" id="IPR010998">
    <property type="entry name" value="Integrase_recombinase_N"/>
</dbReference>
<dbReference type="InterPro" id="IPR002104">
    <property type="entry name" value="Integrase_catalytic"/>
</dbReference>
<dbReference type="RefSeq" id="WP_271278419.1">
    <property type="nucleotide sequence ID" value="NZ_BAABFD010000001.1"/>
</dbReference>
<dbReference type="PANTHER" id="PTHR30349:SF64">
    <property type="entry name" value="PROPHAGE INTEGRASE INTD-RELATED"/>
    <property type="match status" value="1"/>
</dbReference>
<dbReference type="Proteomes" id="UP001212498">
    <property type="component" value="Unassembled WGS sequence"/>
</dbReference>
<dbReference type="Pfam" id="PF14659">
    <property type="entry name" value="Phage_int_SAM_3"/>
    <property type="match status" value="1"/>
</dbReference>
<keyword evidence="3 5" id="KW-0238">DNA-binding</keyword>
<protein>
    <submittedName>
        <fullName evidence="8">Tyrosine-type recombinase/integrase</fullName>
    </submittedName>
</protein>
<keyword evidence="9" id="KW-1185">Reference proteome</keyword>
<dbReference type="PROSITE" id="PS51900">
    <property type="entry name" value="CB"/>
    <property type="match status" value="1"/>
</dbReference>
<accession>A0ABT4T5Z1</accession>
<reference evidence="8 9" key="1">
    <citation type="submission" date="2022-11" db="EMBL/GenBank/DDBJ databases">
        <title>Nonomuraea corallina sp. nov., a new species of the genus Nonomuraea isolated from sea side sediment in Thai sea.</title>
        <authorList>
            <person name="Ngamcharungchit C."/>
            <person name="Matsumoto A."/>
            <person name="Suriyachadkun C."/>
            <person name="Panbangred W."/>
            <person name="Inahashi Y."/>
            <person name="Intra B."/>
        </authorList>
    </citation>
    <scope>NUCLEOTIDE SEQUENCE [LARGE SCALE GENOMIC DNA]</scope>
    <source>
        <strain evidence="8 9">DSM 43553</strain>
    </source>
</reference>
<dbReference type="InterPro" id="IPR013762">
    <property type="entry name" value="Integrase-like_cat_sf"/>
</dbReference>
<evidence type="ECO:0000313" key="9">
    <source>
        <dbReference type="Proteomes" id="UP001212498"/>
    </source>
</evidence>
<evidence type="ECO:0000259" key="7">
    <source>
        <dbReference type="PROSITE" id="PS51900"/>
    </source>
</evidence>
<dbReference type="PROSITE" id="PS51898">
    <property type="entry name" value="TYR_RECOMBINASE"/>
    <property type="match status" value="1"/>
</dbReference>
<dbReference type="InterPro" id="IPR044068">
    <property type="entry name" value="CB"/>
</dbReference>
<dbReference type="EMBL" id="JAPNUD010000097">
    <property type="protein sequence ID" value="MDA0644426.1"/>
    <property type="molecule type" value="Genomic_DNA"/>
</dbReference>
<comment type="similarity">
    <text evidence="1">Belongs to the 'phage' integrase family.</text>
</comment>
<dbReference type="Pfam" id="PF00589">
    <property type="entry name" value="Phage_integrase"/>
    <property type="match status" value="1"/>
</dbReference>
<evidence type="ECO:0000256" key="2">
    <source>
        <dbReference type="ARBA" id="ARBA00022908"/>
    </source>
</evidence>
<feature type="domain" description="Tyr recombinase" evidence="6">
    <location>
        <begin position="171"/>
        <end position="361"/>
    </location>
</feature>
<dbReference type="SUPFAM" id="SSF56349">
    <property type="entry name" value="DNA breaking-rejoining enzymes"/>
    <property type="match status" value="1"/>
</dbReference>
<evidence type="ECO:0000256" key="1">
    <source>
        <dbReference type="ARBA" id="ARBA00008857"/>
    </source>
</evidence>
<keyword evidence="4" id="KW-0233">DNA recombination</keyword>
<dbReference type="CDD" id="cd01189">
    <property type="entry name" value="INT_ICEBs1_C_like"/>
    <property type="match status" value="1"/>
</dbReference>
<evidence type="ECO:0000313" key="8">
    <source>
        <dbReference type="EMBL" id="MDA0644426.1"/>
    </source>
</evidence>
<dbReference type="PANTHER" id="PTHR30349">
    <property type="entry name" value="PHAGE INTEGRASE-RELATED"/>
    <property type="match status" value="1"/>
</dbReference>
<dbReference type="Gene3D" id="1.10.150.130">
    <property type="match status" value="1"/>
</dbReference>
<dbReference type="Gene3D" id="1.10.443.10">
    <property type="entry name" value="Intergrase catalytic core"/>
    <property type="match status" value="1"/>
</dbReference>
<evidence type="ECO:0000256" key="4">
    <source>
        <dbReference type="ARBA" id="ARBA00023172"/>
    </source>
</evidence>
<dbReference type="InterPro" id="IPR004107">
    <property type="entry name" value="Integrase_SAM-like_N"/>
</dbReference>
<comment type="caution">
    <text evidence="8">The sequence shown here is derived from an EMBL/GenBank/DDBJ whole genome shotgun (WGS) entry which is preliminary data.</text>
</comment>
<evidence type="ECO:0000256" key="3">
    <source>
        <dbReference type="ARBA" id="ARBA00023125"/>
    </source>
</evidence>
<evidence type="ECO:0000259" key="6">
    <source>
        <dbReference type="PROSITE" id="PS51898"/>
    </source>
</evidence>
<gene>
    <name evidence="8" type="ORF">OUY24_27675</name>
</gene>
<dbReference type="InterPro" id="IPR058717">
    <property type="entry name" value="Phage_L5_Integrase_N"/>
</dbReference>
<organism evidence="8 9">
    <name type="scientific">Nonomuraea ferruginea</name>
    <dbReference type="NCBI Taxonomy" id="46174"/>
    <lineage>
        <taxon>Bacteria</taxon>
        <taxon>Bacillati</taxon>
        <taxon>Actinomycetota</taxon>
        <taxon>Actinomycetes</taxon>
        <taxon>Streptosporangiales</taxon>
        <taxon>Streptosporangiaceae</taxon>
        <taxon>Nonomuraea</taxon>
    </lineage>
</organism>
<name>A0ABT4T5Z1_9ACTN</name>
<feature type="domain" description="Core-binding (CB)" evidence="7">
    <location>
        <begin position="69"/>
        <end position="150"/>
    </location>
</feature>
<sequence>MANKPGKRRFGSIRQLPSGRFQIRYPGPDGKIRMGETTYARERDAEKALSLIEAKLITGGWTDPQRARVKLGDYAGKWITERTNLRPRTVEIYRGLLKRYIGPHLGGVPIGKLDTATIREWRVLLLGNGVGQSEVAKAYRFLRAVLMTAADDQIIPRNPCRIRGAGEEKPEERPVLTVAKVFELADLMPERLRALVLLATFASLRWGEVAALRRMDLDLSACTISVRQQHVELDTGELLVGPPKSRAGVRTVAIPEAIIPALRDHLDQFTEPETDALIFTGKRGGILRRSNFRRAAKWDKSTAKIGFPGLHFHDLRHTGNTIAASSGASLKDLMQRMGHDSVRAALIYQHSTAEADCKIANAMNSKIAEALPPKARGH</sequence>
<keyword evidence="2" id="KW-0229">DNA integration</keyword>
<evidence type="ECO:0000256" key="5">
    <source>
        <dbReference type="PROSITE-ProRule" id="PRU01248"/>
    </source>
</evidence>